<evidence type="ECO:0000256" key="5">
    <source>
        <dbReference type="RuleBase" id="RU003557"/>
    </source>
</evidence>
<feature type="domain" description="Thiolase N-terminal" evidence="6">
    <location>
        <begin position="5"/>
        <end position="282"/>
    </location>
</feature>
<gene>
    <name evidence="8" type="ORF">J2S42_003668</name>
</gene>
<comment type="caution">
    <text evidence="8">The sequence shown here is derived from an EMBL/GenBank/DDBJ whole genome shotgun (WGS) entry which is preliminary data.</text>
</comment>
<dbReference type="InterPro" id="IPR016039">
    <property type="entry name" value="Thiolase-like"/>
</dbReference>
<dbReference type="GO" id="GO:0003985">
    <property type="term" value="F:acetyl-CoA C-acetyltransferase activity"/>
    <property type="evidence" value="ECO:0007669"/>
    <property type="project" value="UniProtKB-EC"/>
</dbReference>
<protein>
    <submittedName>
        <fullName evidence="8">Acetyl-CoA C-acetyltransferase</fullName>
        <ecNumber evidence="8">2.3.1.9</ecNumber>
    </submittedName>
</protein>
<dbReference type="GO" id="GO:0010124">
    <property type="term" value="P:phenylacetate catabolic process"/>
    <property type="evidence" value="ECO:0007669"/>
    <property type="project" value="TreeGrafter"/>
</dbReference>
<keyword evidence="3 5" id="KW-0012">Acyltransferase</keyword>
<dbReference type="EC" id="2.3.1.9" evidence="8"/>
<comment type="similarity">
    <text evidence="1 5">Belongs to the thiolase-like superfamily. Thiolase family.</text>
</comment>
<accession>A0AAE3W090</accession>
<feature type="active site" description="Acyl-thioester intermediate" evidence="4">
    <location>
        <position position="90"/>
    </location>
</feature>
<dbReference type="CDD" id="cd00751">
    <property type="entry name" value="thiolase"/>
    <property type="match status" value="1"/>
</dbReference>
<evidence type="ECO:0000259" key="7">
    <source>
        <dbReference type="Pfam" id="PF02803"/>
    </source>
</evidence>
<dbReference type="PANTHER" id="PTHR43853">
    <property type="entry name" value="3-KETOACYL-COA THIOLASE, PEROXISOMAL"/>
    <property type="match status" value="1"/>
</dbReference>
<dbReference type="InterPro" id="IPR020616">
    <property type="entry name" value="Thiolase_N"/>
</dbReference>
<evidence type="ECO:0000313" key="8">
    <source>
        <dbReference type="EMBL" id="MDQ0366999.1"/>
    </source>
</evidence>
<reference evidence="8 9" key="1">
    <citation type="submission" date="2023-07" db="EMBL/GenBank/DDBJ databases">
        <title>Sequencing the genomes of 1000 actinobacteria strains.</title>
        <authorList>
            <person name="Klenk H.-P."/>
        </authorList>
    </citation>
    <scope>NUCLEOTIDE SEQUENCE [LARGE SCALE GENOMIC DNA]</scope>
    <source>
        <strain evidence="8 9">DSM 44709</strain>
    </source>
</reference>
<evidence type="ECO:0000259" key="6">
    <source>
        <dbReference type="Pfam" id="PF00108"/>
    </source>
</evidence>
<dbReference type="NCBIfam" id="NF005890">
    <property type="entry name" value="PRK07851.1"/>
    <property type="match status" value="1"/>
</dbReference>
<dbReference type="InterPro" id="IPR050215">
    <property type="entry name" value="Thiolase-like_sf_Thiolase"/>
</dbReference>
<evidence type="ECO:0000256" key="1">
    <source>
        <dbReference type="ARBA" id="ARBA00010982"/>
    </source>
</evidence>
<keyword evidence="9" id="KW-1185">Reference proteome</keyword>
<dbReference type="NCBIfam" id="TIGR01930">
    <property type="entry name" value="AcCoA-C-Actrans"/>
    <property type="match status" value="1"/>
</dbReference>
<dbReference type="InterPro" id="IPR020613">
    <property type="entry name" value="Thiolase_CS"/>
</dbReference>
<feature type="domain" description="Thiolase C-terminal" evidence="7">
    <location>
        <begin position="292"/>
        <end position="413"/>
    </location>
</feature>
<dbReference type="EMBL" id="JAUSUZ010000001">
    <property type="protein sequence ID" value="MDQ0366999.1"/>
    <property type="molecule type" value="Genomic_DNA"/>
</dbReference>
<dbReference type="RefSeq" id="WP_307240742.1">
    <property type="nucleotide sequence ID" value="NZ_JAUSUZ010000001.1"/>
</dbReference>
<dbReference type="InterPro" id="IPR020617">
    <property type="entry name" value="Thiolase_C"/>
</dbReference>
<dbReference type="FunFam" id="3.40.47.10:FF:000013">
    <property type="entry name" value="Acetyl-CoA acetyltransferase"/>
    <property type="match status" value="1"/>
</dbReference>
<dbReference type="SUPFAM" id="SSF53901">
    <property type="entry name" value="Thiolase-like"/>
    <property type="match status" value="2"/>
</dbReference>
<evidence type="ECO:0000256" key="4">
    <source>
        <dbReference type="PIRSR" id="PIRSR000429-1"/>
    </source>
</evidence>
<proteinExistence type="inferred from homology"/>
<keyword evidence="2 5" id="KW-0808">Transferase</keyword>
<dbReference type="PROSITE" id="PS00737">
    <property type="entry name" value="THIOLASE_2"/>
    <property type="match status" value="1"/>
</dbReference>
<dbReference type="PANTHER" id="PTHR43853:SF21">
    <property type="entry name" value="STEROID 3-KETOACYL-COA THIOLASE"/>
    <property type="match status" value="1"/>
</dbReference>
<dbReference type="AlphaFoldDB" id="A0AAE3W090"/>
<dbReference type="InterPro" id="IPR002155">
    <property type="entry name" value="Thiolase"/>
</dbReference>
<evidence type="ECO:0000256" key="2">
    <source>
        <dbReference type="ARBA" id="ARBA00022679"/>
    </source>
</evidence>
<dbReference type="PIRSF" id="PIRSF000429">
    <property type="entry name" value="Ac-CoA_Ac_transf"/>
    <property type="match status" value="1"/>
</dbReference>
<dbReference type="GO" id="GO:0005737">
    <property type="term" value="C:cytoplasm"/>
    <property type="evidence" value="ECO:0007669"/>
    <property type="project" value="UniProtKB-ARBA"/>
</dbReference>
<dbReference type="Gene3D" id="3.40.47.10">
    <property type="match status" value="1"/>
</dbReference>
<dbReference type="Pfam" id="PF00108">
    <property type="entry name" value="Thiolase_N"/>
    <property type="match status" value="1"/>
</dbReference>
<dbReference type="Proteomes" id="UP001240236">
    <property type="component" value="Unassembled WGS sequence"/>
</dbReference>
<name>A0AAE3W090_9ACTN</name>
<feature type="active site" description="Proton acceptor" evidence="4">
    <location>
        <position position="370"/>
    </location>
</feature>
<dbReference type="Pfam" id="PF02803">
    <property type="entry name" value="Thiolase_C"/>
    <property type="match status" value="1"/>
</dbReference>
<dbReference type="GO" id="GO:0006635">
    <property type="term" value="P:fatty acid beta-oxidation"/>
    <property type="evidence" value="ECO:0007669"/>
    <property type="project" value="TreeGrafter"/>
</dbReference>
<organism evidence="8 9">
    <name type="scientific">Catenuloplanes indicus</name>
    <dbReference type="NCBI Taxonomy" id="137267"/>
    <lineage>
        <taxon>Bacteria</taxon>
        <taxon>Bacillati</taxon>
        <taxon>Actinomycetota</taxon>
        <taxon>Actinomycetes</taxon>
        <taxon>Micromonosporales</taxon>
        <taxon>Micromonosporaceae</taxon>
        <taxon>Catenuloplanes</taxon>
    </lineage>
</organism>
<evidence type="ECO:0000256" key="3">
    <source>
        <dbReference type="ARBA" id="ARBA00023315"/>
    </source>
</evidence>
<evidence type="ECO:0000313" key="9">
    <source>
        <dbReference type="Proteomes" id="UP001240236"/>
    </source>
</evidence>
<sequence>MPEAVIVATARSPIGRAVKGSLRELRPDDLAATIIQAALDKVPQLDPATVEDLYLGCGLPGGEQGFNMARVVATLLGQDGLPGATLTRYCASSLQTTRMALHAIRAGEGDVFISAGVEMVSRYARGNSDGLPPEAQALVGGGWENPRFAAARERNAARAQGGAPVWHDPRTDGELPDIYLTMGQTAENLAQVYDVSREEMDEFGVRSQNLAEKAIANGFWSREITPVTTPDGTVVTADDGPRAGVTMEGVAGLKPVFRPDGRITAGNCCPLNDGAAAVIVMSDVRARELGITPLARIVSTGVTALSPEIMGLGPVEASRQALARAGMTIDDVDLVEINEAFAAQVIPSYQQLGIPIDKLNVNGGAIAVGHPFGMTGARITGTLLNSLSWHDKSVGLETMCVGGGQGMAMIVERLS</sequence>
<feature type="active site" description="Proton acceptor" evidence="4">
    <location>
        <position position="400"/>
    </location>
</feature>